<comment type="caution">
    <text evidence="3">The sequence shown here is derived from an EMBL/GenBank/DDBJ whole genome shotgun (WGS) entry which is preliminary data.</text>
</comment>
<dbReference type="PANTHER" id="PTHR33734">
    <property type="entry name" value="LYSM DOMAIN-CONTAINING GPI-ANCHORED PROTEIN 2"/>
    <property type="match status" value="1"/>
</dbReference>
<dbReference type="Pfam" id="PF01476">
    <property type="entry name" value="LysM"/>
    <property type="match status" value="1"/>
</dbReference>
<evidence type="ECO:0000313" key="3">
    <source>
        <dbReference type="EMBL" id="OSY52180.1"/>
    </source>
</evidence>
<feature type="region of interest" description="Disordered" evidence="1">
    <location>
        <begin position="254"/>
        <end position="320"/>
    </location>
</feature>
<evidence type="ECO:0000313" key="4">
    <source>
        <dbReference type="Proteomes" id="UP000194318"/>
    </source>
</evidence>
<accession>A0A1Y2NXV2</accession>
<gene>
    <name evidence="3" type="primary">xlyA</name>
    <name evidence="3" type="ORF">BG846_02160</name>
</gene>
<organism evidence="3 4">
    <name type="scientific">Streptomyces fradiae ATCC 10745 = DSM 40063</name>
    <dbReference type="NCBI Taxonomy" id="1319510"/>
    <lineage>
        <taxon>Bacteria</taxon>
        <taxon>Bacillati</taxon>
        <taxon>Actinomycetota</taxon>
        <taxon>Actinomycetes</taxon>
        <taxon>Kitasatosporales</taxon>
        <taxon>Streptomycetaceae</taxon>
        <taxon>Streptomyces</taxon>
    </lineage>
</organism>
<dbReference type="Proteomes" id="UP000194318">
    <property type="component" value="Unassembled WGS sequence"/>
</dbReference>
<sequence length="457" mass="48497">MTTSTGAYHVAVDHLDPDTLTPTTTYLGTCDQAHVDEVRAIAALDTSPHHLLDHPRQPGAFLVLRADGDLDVYVPVDAPDYTVRTPDPDPQDPAAGGSIDTPAPGAADRPVEPDRPRGAAGPAYIAGAVRFGAQRIGGAMDTPTAPPRAVWHTTESPAGSAYFYSIAAYLIRVGAEPQVIYDPESDRLGQFGPLTSSGRALRNDGARRTNREGRVCIQVEVLGRARSPWTNGFDPAAKPNYRKLIAAMRAHGIPDTWPAGPPPATAAAATRRDRTTWQTKGGHYGHSQVPGNDHWDPGAIDTSLVPGPRPGTGDDTPAAGSGVYVVKKGDTLSAIAVRHSTTTAALAKLNDIKDPDRIRAGQRLRLPGVAAAKPQYEPFPGAAFFHTGRRSPLVTAMGRRLVAEGCGRYNHGPGPQWTNADRASYAAWQRKLGYSGTDADGIPGKASWDALKVPKQL</sequence>
<protein>
    <submittedName>
        <fullName evidence="3">N-acetylmuramoyl-L-alanine amidase XlyA</fullName>
        <ecNumber evidence="3">3.5.1.28</ecNumber>
    </submittedName>
</protein>
<dbReference type="PANTHER" id="PTHR33734:SF22">
    <property type="entry name" value="MEMBRANE-BOUND LYTIC MUREIN TRANSGLYCOSYLASE D"/>
    <property type="match status" value="1"/>
</dbReference>
<proteinExistence type="predicted"/>
<dbReference type="AlphaFoldDB" id="A0A1Y2NXV2"/>
<dbReference type="Gene3D" id="3.10.350.10">
    <property type="entry name" value="LysM domain"/>
    <property type="match status" value="1"/>
</dbReference>
<dbReference type="InterPro" id="IPR047763">
    <property type="entry name" value="PG_bind_dom_phiBT1-type"/>
</dbReference>
<feature type="region of interest" description="Disordered" evidence="1">
    <location>
        <begin position="79"/>
        <end position="120"/>
    </location>
</feature>
<keyword evidence="3" id="KW-0378">Hydrolase</keyword>
<dbReference type="NCBIfam" id="NF038080">
    <property type="entry name" value="PG_bind_siph"/>
    <property type="match status" value="1"/>
</dbReference>
<dbReference type="EMBL" id="MIFZ01000192">
    <property type="protein sequence ID" value="OSY52180.1"/>
    <property type="molecule type" value="Genomic_DNA"/>
</dbReference>
<dbReference type="CDD" id="cd00118">
    <property type="entry name" value="LysM"/>
    <property type="match status" value="1"/>
</dbReference>
<reference evidence="3 4" key="1">
    <citation type="submission" date="2016-09" db="EMBL/GenBank/DDBJ databases">
        <title>Streptomyces fradiae DSM40063, a candidate organism with high potential of specific P450 cytochromes.</title>
        <authorList>
            <person name="Grumaz C."/>
            <person name="Vainshtein Y."/>
            <person name="Kirstahler P."/>
            <person name="Sohn K."/>
        </authorList>
    </citation>
    <scope>NUCLEOTIDE SEQUENCE [LARGE SCALE GENOMIC DNA]</scope>
    <source>
        <strain evidence="3 4">DSM 40063</strain>
    </source>
</reference>
<evidence type="ECO:0000256" key="1">
    <source>
        <dbReference type="SAM" id="MobiDB-lite"/>
    </source>
</evidence>
<dbReference type="GO" id="GO:0008932">
    <property type="term" value="F:lytic endotransglycosylase activity"/>
    <property type="evidence" value="ECO:0007669"/>
    <property type="project" value="TreeGrafter"/>
</dbReference>
<dbReference type="InterPro" id="IPR018392">
    <property type="entry name" value="LysM"/>
</dbReference>
<dbReference type="EC" id="3.5.1.28" evidence="3"/>
<dbReference type="InterPro" id="IPR036779">
    <property type="entry name" value="LysM_dom_sf"/>
</dbReference>
<name>A0A1Y2NXV2_STRFR</name>
<evidence type="ECO:0000259" key="2">
    <source>
        <dbReference type="PROSITE" id="PS51782"/>
    </source>
</evidence>
<dbReference type="GO" id="GO:0008745">
    <property type="term" value="F:N-acetylmuramoyl-L-alanine amidase activity"/>
    <property type="evidence" value="ECO:0007669"/>
    <property type="project" value="UniProtKB-EC"/>
</dbReference>
<dbReference type="PROSITE" id="PS51782">
    <property type="entry name" value="LYSM"/>
    <property type="match status" value="1"/>
</dbReference>
<feature type="domain" description="LysM" evidence="2">
    <location>
        <begin position="322"/>
        <end position="366"/>
    </location>
</feature>
<dbReference type="SUPFAM" id="SSF54106">
    <property type="entry name" value="LysM domain"/>
    <property type="match status" value="1"/>
</dbReference>
<dbReference type="SMART" id="SM00257">
    <property type="entry name" value="LysM"/>
    <property type="match status" value="1"/>
</dbReference>